<evidence type="ECO:0000313" key="4">
    <source>
        <dbReference type="Proteomes" id="UP001055514"/>
    </source>
</evidence>
<dbReference type="EMBL" id="CP095407">
    <property type="protein sequence ID" value="USU94928.1"/>
    <property type="molecule type" value="Genomic_DNA"/>
</dbReference>
<sequence>MDQSDLCTLGHVTNFFKFDKQNCVAHYRDPALTIPVNSSEYSIATYYADFRGRSKSEINKISPDFLEQVSKKELCVFKLEEMLKGMARLNQNDFCMSIPPILDPKNRILKNCPILFTKKDIEKGQFEFFCHVYRARAAIIVSSLKKQGNLDNALIGVYSIEYEAKIKGLVIIRLLDLEHYNGNSKQILNINEMLPLKSFQEFNPESASWPNYLL</sequence>
<evidence type="ECO:0000313" key="1">
    <source>
        <dbReference type="EMBL" id="BBQ47223.1"/>
    </source>
</evidence>
<protein>
    <submittedName>
        <fullName evidence="2">Uncharacterized protein</fullName>
    </submittedName>
</protein>
<dbReference type="Proteomes" id="UP000515758">
    <property type="component" value="Chromosome"/>
</dbReference>
<dbReference type="EMBL" id="AP021936">
    <property type="protein sequence ID" value="BBQ47223.1"/>
    <property type="molecule type" value="Genomic_DNA"/>
</dbReference>
<gene>
    <name evidence="2" type="ORF">MWH18_01095</name>
    <name evidence="1" type="ORF">WP2W18E11_02210</name>
</gene>
<reference evidence="1 3" key="1">
    <citation type="submission" date="2019-12" db="EMBL/GenBank/DDBJ databases">
        <title>complete genome sequences of Acinetobacter pittii str. WP2-W18-ESBL-11 isolated from wastewater treatment plant effluent.</title>
        <authorList>
            <person name="Sekizuka T."/>
            <person name="Itokawa K."/>
            <person name="Yatsu K."/>
            <person name="Inamine Y."/>
            <person name="Kuroda M."/>
        </authorList>
    </citation>
    <scope>NUCLEOTIDE SEQUENCE [LARGE SCALE GENOMIC DNA]</scope>
    <source>
        <strain evidence="1 3">WP2-W18-ESBL-11</strain>
    </source>
</reference>
<dbReference type="Proteomes" id="UP001055514">
    <property type="component" value="Chromosome"/>
</dbReference>
<organism evidence="2 4">
    <name type="scientific">Acinetobacter pittii</name>
    <name type="common">Acinetobacter genomosp. 3</name>
    <dbReference type="NCBI Taxonomy" id="48296"/>
    <lineage>
        <taxon>Bacteria</taxon>
        <taxon>Pseudomonadati</taxon>
        <taxon>Pseudomonadota</taxon>
        <taxon>Gammaproteobacteria</taxon>
        <taxon>Moraxellales</taxon>
        <taxon>Moraxellaceae</taxon>
        <taxon>Acinetobacter</taxon>
        <taxon>Acinetobacter calcoaceticus/baumannii complex</taxon>
    </lineage>
</organism>
<reference evidence="2" key="2">
    <citation type="submission" date="2022-04" db="EMBL/GenBank/DDBJ databases">
        <title>Emergence of ST220 Acinetobacter pittii strain in bloodstream infection, which co-producing chromosomal NDM-1 and OXA-820 carbapenemases.</title>
        <authorList>
            <person name="Tian C."/>
            <person name="Xing M."/>
            <person name="Fu L."/>
            <person name="Xia D."/>
        </authorList>
    </citation>
    <scope>NUCLEOTIDE SEQUENCE</scope>
    <source>
        <strain evidence="2">TCM</strain>
    </source>
</reference>
<evidence type="ECO:0000313" key="3">
    <source>
        <dbReference type="Proteomes" id="UP000515758"/>
    </source>
</evidence>
<dbReference type="AlphaFoldDB" id="A0A6H2VEK7"/>
<name>A0A6H2VEK7_ACIPI</name>
<accession>A0A6H2VEK7</accession>
<dbReference type="RefSeq" id="WP_005066928.1">
    <property type="nucleotide sequence ID" value="NZ_AP021936.1"/>
</dbReference>
<evidence type="ECO:0000313" key="2">
    <source>
        <dbReference type="EMBL" id="USU94928.1"/>
    </source>
</evidence>
<proteinExistence type="predicted"/>